<dbReference type="PANTHER" id="PTHR24198">
    <property type="entry name" value="ANKYRIN REPEAT AND PROTEIN KINASE DOMAIN-CONTAINING PROTEIN"/>
    <property type="match status" value="1"/>
</dbReference>
<dbReference type="GO" id="GO:0006629">
    <property type="term" value="P:lipid metabolic process"/>
    <property type="evidence" value="ECO:0007669"/>
    <property type="project" value="InterPro"/>
</dbReference>
<feature type="compositionally biased region" description="Low complexity" evidence="4">
    <location>
        <begin position="1374"/>
        <end position="1394"/>
    </location>
</feature>
<dbReference type="InterPro" id="IPR057506">
    <property type="entry name" value="C2_GPCPD1"/>
</dbReference>
<evidence type="ECO:0008006" key="9">
    <source>
        <dbReference type="Google" id="ProtNLM"/>
    </source>
</evidence>
<feature type="compositionally biased region" description="Low complexity" evidence="4">
    <location>
        <begin position="1613"/>
        <end position="1626"/>
    </location>
</feature>
<dbReference type="InterPro" id="IPR004331">
    <property type="entry name" value="SPX_dom"/>
</dbReference>
<reference evidence="7 8" key="1">
    <citation type="submission" date="2019-03" db="EMBL/GenBank/DDBJ databases">
        <title>Sequencing 23 genomes of Wallemia ichthyophaga.</title>
        <authorList>
            <person name="Gostincar C."/>
        </authorList>
    </citation>
    <scope>NUCLEOTIDE SEQUENCE [LARGE SCALE GENOMIC DNA]</scope>
    <source>
        <strain evidence="7 8">EXF-5753</strain>
    </source>
</reference>
<organism evidence="7 8">
    <name type="scientific">Wallemia hederae</name>
    <dbReference type="NCBI Taxonomy" id="1540922"/>
    <lineage>
        <taxon>Eukaryota</taxon>
        <taxon>Fungi</taxon>
        <taxon>Dikarya</taxon>
        <taxon>Basidiomycota</taxon>
        <taxon>Wallemiomycotina</taxon>
        <taxon>Wallemiomycetes</taxon>
        <taxon>Wallemiales</taxon>
        <taxon>Wallemiaceae</taxon>
        <taxon>Wallemia</taxon>
    </lineage>
</organism>
<keyword evidence="1" id="KW-0677">Repeat</keyword>
<evidence type="ECO:0000259" key="5">
    <source>
        <dbReference type="PROSITE" id="PS51382"/>
    </source>
</evidence>
<feature type="region of interest" description="Disordered" evidence="4">
    <location>
        <begin position="1301"/>
        <end position="1657"/>
    </location>
</feature>
<dbReference type="InterPro" id="IPR036770">
    <property type="entry name" value="Ankyrin_rpt-contain_sf"/>
</dbReference>
<dbReference type="CDD" id="cd14483">
    <property type="entry name" value="SPX_PHO81_NUC-2_like"/>
    <property type="match status" value="1"/>
</dbReference>
<feature type="domain" description="GP-PDE" evidence="6">
    <location>
        <begin position="710"/>
        <end position="994"/>
    </location>
</feature>
<evidence type="ECO:0000256" key="4">
    <source>
        <dbReference type="SAM" id="MobiDB-lite"/>
    </source>
</evidence>
<feature type="compositionally biased region" description="Basic and acidic residues" evidence="4">
    <location>
        <begin position="1301"/>
        <end position="1314"/>
    </location>
</feature>
<dbReference type="InterPro" id="IPR030395">
    <property type="entry name" value="GP_PDE_dom"/>
</dbReference>
<evidence type="ECO:0000256" key="3">
    <source>
        <dbReference type="PROSITE-ProRule" id="PRU00023"/>
    </source>
</evidence>
<dbReference type="SUPFAM" id="SSF51695">
    <property type="entry name" value="PLC-like phosphodiesterases"/>
    <property type="match status" value="1"/>
</dbReference>
<dbReference type="OrthoDB" id="1577640at2759"/>
<feature type="region of interest" description="Disordered" evidence="4">
    <location>
        <begin position="701"/>
        <end position="733"/>
    </location>
</feature>
<evidence type="ECO:0000313" key="8">
    <source>
        <dbReference type="Proteomes" id="UP000310189"/>
    </source>
</evidence>
<feature type="domain" description="SPX" evidence="5">
    <location>
        <begin position="1"/>
        <end position="165"/>
    </location>
</feature>
<evidence type="ECO:0000256" key="1">
    <source>
        <dbReference type="ARBA" id="ARBA00022737"/>
    </source>
</evidence>
<dbReference type="PROSITE" id="PS50297">
    <property type="entry name" value="ANK_REP_REGION"/>
    <property type="match status" value="1"/>
</dbReference>
<dbReference type="PROSITE" id="PS51382">
    <property type="entry name" value="SPX"/>
    <property type="match status" value="1"/>
</dbReference>
<evidence type="ECO:0000259" key="6">
    <source>
        <dbReference type="PROSITE" id="PS51704"/>
    </source>
</evidence>
<sequence length="1657" mass="181808">MKFGKEIQSNQIPGWSHQYLDYKALKKVRGDRAPKDAGSLSIGIRPSLPSRDTAGENKSNVSIEEYRSAFFFKLERELEKINAFYLAKESELKIRIQILIDKKRFIAATNNKQSNEIALDEGFQYLERQLVALQEYVDINATGFRKILKKWDKRSKSNTKELYLARQVEVQPVFNREVLAELSNVVATNLIDLENLRKQSHQDHQDQHADPMSIESIETNSDIENIIIKLLKKGNTQGLLSLLENHKGLRLTWESLAYASTEQIEALTRLATIEWSYVDDINNRTCLHKAAIVGNLSLVLLALNHGVNSSRTDIFGRNSIHYAALNGHNHILDHLLKLKVVDPSLADYDGYTPSLYTIVNGHDECLKLLVTQLSSPTSSNLHPLCLAAQYGHESIVKTLLGLSSDDIGPNAEGLYAQHLAARGGHANICKLLATQGGQKQGGLHIKDKYSAWTPLMHAADGGHLECVQVLLSFGCDSAALDENDNTAVFYAAWNGHMECVDALMKVQKAVEAPADPDIKTPTSEKQGGDLDEIPTLALPPPMMPLRIYGHNYLLKRSLLKVVLQPSPIKLSENGDEFRWSSLKLIVMQKPDMLNAPHHLIIPSQKQDVERTPSEFAFQIEDEKKLSLDFAIYPGFGSVVMGKAVALPQVLMRSKDNKHTLPIIDNRLNTIGRITFDTFLIKPYAGLEEQSANVNAYWKSTTNVSTGSSGKETKGKRDSPTLTPNDGQGDAGSATVITSSSLPSDFVRVAVQSSKDGRAVVRRGDGLPFSGLQKVKGVSVGDFNFEDLCCLARENGVDAEALGGEAKLTSLESLLDVRGVSTFMTSLTHLKQTIAKDTHILLDVSRGTASNANINAYIDDILNISYATASSTTRNIAFVTPDTDIAVCLQWKQPHFPVFLSLTSEGSVKEAVKFIKSNNLLGLFVNAQLVQRVPKLVDAVKESGSMVVADVGQGVRVSIDGVDGVASTSDFNCLTTFTAPTPIMVNIDQLISQYKPSPEHLEEVSAGAFIYAILSDHRLSVQLPFQNHIDLHSFSKAVEQEQVPKSVRDVVLAYAIPSVRAGVANGVKRTAEALLALDSGEYNVGGLLNSPEYLHTQCSLKRHYRALLSTLHSQPESDTQVQRSSRVIALVRTSRDKENILGDAECEKLYISALASKSVASALRYLNELDLEQDSYYHKRRVLLEEILTVALLPHPSSTLLQELSKLSLEDDDVDAIRQFATGTSRLTSPSVAPVSIAAAHDLLLVRYIQKGQIPDAIKLNKGALSVVLSHGIGSVKRSQLIAEAWSVLPRVQKDMIERETGKLVDEHEHEHELGEGDDGDESMDVAQDTTNTAPTTKPIGSWIDVRLEQERKAPGTPFAPLPSQRKVGTGTGTPAASHLQAPSSPAQSPLSGPPRFSTPTAPASTPLRNTQTKHKVAESPFAQLLGKSIAREKERKEREREHEHEQEQGDLGRSQSKTKSAFGLPSVTEIASRSLNTPVKHSQTPKTHTRTPEVGNESKDKITDLPDTTALYSVRKTRNVMPTPVKVVKKDDDDDDVDVPGSYPYTPQPPKQQPRRNLRSTTLRSSARRTSIKRNSDDVHMDDSDDDDDEEEEVQLPGSYIPTPQQGSRAKKVAGGAAAATSAPKSTAKRSTRRTSGAPETSAPPKRQTRSSSRLNG</sequence>
<accession>A0A4T0FRI9</accession>
<dbReference type="Pfam" id="PF25329">
    <property type="entry name" value="C2_GDE1"/>
    <property type="match status" value="1"/>
</dbReference>
<protein>
    <recommendedName>
        <fullName evidence="9">SPX domain-containing protein</fullName>
    </recommendedName>
</protein>
<dbReference type="SMART" id="SM00248">
    <property type="entry name" value="ANK"/>
    <property type="match status" value="7"/>
</dbReference>
<dbReference type="Pfam" id="PF03105">
    <property type="entry name" value="SPX"/>
    <property type="match status" value="2"/>
</dbReference>
<dbReference type="PANTHER" id="PTHR24198:SF165">
    <property type="entry name" value="ANKYRIN REPEAT-CONTAINING PROTEIN-RELATED"/>
    <property type="match status" value="1"/>
</dbReference>
<dbReference type="GO" id="GO:0008081">
    <property type="term" value="F:phosphoric diester hydrolase activity"/>
    <property type="evidence" value="ECO:0007669"/>
    <property type="project" value="InterPro"/>
</dbReference>
<feature type="compositionally biased region" description="Polar residues" evidence="4">
    <location>
        <begin position="1469"/>
        <end position="1486"/>
    </location>
</feature>
<feature type="repeat" description="ANK" evidence="3">
    <location>
        <begin position="450"/>
        <end position="482"/>
    </location>
</feature>
<dbReference type="Pfam" id="PF12796">
    <property type="entry name" value="Ank_2"/>
    <property type="match status" value="2"/>
</dbReference>
<dbReference type="Gene3D" id="3.20.20.190">
    <property type="entry name" value="Phosphatidylinositol (PI) phosphodiesterase"/>
    <property type="match status" value="1"/>
</dbReference>
<feature type="compositionally biased region" description="Basic and acidic residues" evidence="4">
    <location>
        <begin position="1429"/>
        <end position="1447"/>
    </location>
</feature>
<feature type="compositionally biased region" description="Polar residues" evidence="4">
    <location>
        <begin position="1397"/>
        <end position="1410"/>
    </location>
</feature>
<dbReference type="SUPFAM" id="SSF48403">
    <property type="entry name" value="Ankyrin repeat"/>
    <property type="match status" value="1"/>
</dbReference>
<dbReference type="PROSITE" id="PS51704">
    <property type="entry name" value="GP_PDE"/>
    <property type="match status" value="1"/>
</dbReference>
<dbReference type="EMBL" id="SPNW01000014">
    <property type="protein sequence ID" value="TIA91139.1"/>
    <property type="molecule type" value="Genomic_DNA"/>
</dbReference>
<keyword evidence="2 3" id="KW-0040">ANK repeat</keyword>
<gene>
    <name evidence="7" type="ORF">E3P99_01207</name>
</gene>
<feature type="repeat" description="ANK" evidence="3">
    <location>
        <begin position="282"/>
        <end position="314"/>
    </location>
</feature>
<dbReference type="InterPro" id="IPR002110">
    <property type="entry name" value="Ankyrin_rpt"/>
</dbReference>
<evidence type="ECO:0000256" key="2">
    <source>
        <dbReference type="ARBA" id="ARBA00023043"/>
    </source>
</evidence>
<name>A0A4T0FRI9_9BASI</name>
<feature type="compositionally biased region" description="Acidic residues" evidence="4">
    <location>
        <begin position="1583"/>
        <end position="1594"/>
    </location>
</feature>
<dbReference type="Gene3D" id="1.25.40.20">
    <property type="entry name" value="Ankyrin repeat-containing domain"/>
    <property type="match status" value="3"/>
</dbReference>
<dbReference type="PROSITE" id="PS50088">
    <property type="entry name" value="ANK_REPEAT"/>
    <property type="match status" value="2"/>
</dbReference>
<comment type="caution">
    <text evidence="7">The sequence shown here is derived from an EMBL/GenBank/DDBJ whole genome shotgun (WGS) entry which is preliminary data.</text>
</comment>
<dbReference type="InterPro" id="IPR017946">
    <property type="entry name" value="PLC-like_Pdiesterase_TIM-brl"/>
</dbReference>
<dbReference type="Proteomes" id="UP000310189">
    <property type="component" value="Unassembled WGS sequence"/>
</dbReference>
<proteinExistence type="predicted"/>
<evidence type="ECO:0000313" key="7">
    <source>
        <dbReference type="EMBL" id="TIA91139.1"/>
    </source>
</evidence>
<keyword evidence="8" id="KW-1185">Reference proteome</keyword>